<dbReference type="InterPro" id="IPR027417">
    <property type="entry name" value="P-loop_NTPase"/>
</dbReference>
<dbReference type="CDD" id="cd18550">
    <property type="entry name" value="ABC_6TM_exporter_like"/>
    <property type="match status" value="1"/>
</dbReference>
<dbReference type="InterPro" id="IPR011527">
    <property type="entry name" value="ABC1_TM_dom"/>
</dbReference>
<dbReference type="EMBL" id="JASVWF010000001">
    <property type="protein sequence ID" value="MDL5155780.1"/>
    <property type="molecule type" value="Genomic_DNA"/>
</dbReference>
<keyword evidence="11" id="KW-1185">Reference proteome</keyword>
<feature type="transmembrane region" description="Helical" evidence="7">
    <location>
        <begin position="174"/>
        <end position="192"/>
    </location>
</feature>
<dbReference type="PROSITE" id="PS00211">
    <property type="entry name" value="ABC_TRANSPORTER_1"/>
    <property type="match status" value="1"/>
</dbReference>
<gene>
    <name evidence="10" type="ORF">QRT03_07430</name>
</gene>
<sequence length="592" mass="63911">MPRPSEISREQRARDREQAKQVSLRRIARLFAPHRYSLAVVIAVIVVSSIVGLASPFLLREVIDVALPQRDVRLLVWLVVGMVAVAAVTAALGVVQTWISTAVGQRVMHRLRTDVFAHLQRLSLGFFTRTRTGEVQSRITNDIGGMQSVVTSTATSIAANLTTVIASAVAMVALSWQLSLVTLLVLPPAVLLSRRVARLRRTITAQRQRELADLNVTIEEGLSIDGVRLSRTLGTGDALVSRFTDSSLRLTDLELRSQLAGRWVMATMSIVFAAIPALIYLGAGLPWTAGALSIGTLVAFTTLQAGVFRPLSALLDVGVNVSASLALFARIFEYQDTVIEVEEPEHPVDLPEPRGHLRLEGVTFAYPGADRPALDDVSLDLPAGTTLALVGETGSGKSTLGSLVARLHDPDAGRITIDGVDLRDLRLDDLAAIVGVVSQETYLLHDTVRENLRYAKPDAIDDEIEAAARAAQVHHVIEALPEGYDTVVGPRGHRFSGGERQRLAIARTLLRNPRVLVLDEATSALDTATERAVQEAFDALAAGRTTLTIAHRLSTVRDADTIAVLDHGRVVESGTHTDLVSEHGRYAELTAA</sequence>
<evidence type="ECO:0000256" key="3">
    <source>
        <dbReference type="ARBA" id="ARBA00022741"/>
    </source>
</evidence>
<evidence type="ECO:0000256" key="6">
    <source>
        <dbReference type="ARBA" id="ARBA00023136"/>
    </source>
</evidence>
<keyword evidence="4 10" id="KW-0067">ATP-binding</keyword>
<dbReference type="PROSITE" id="PS50893">
    <property type="entry name" value="ABC_TRANSPORTER_2"/>
    <property type="match status" value="1"/>
</dbReference>
<dbReference type="Gene3D" id="1.20.1560.10">
    <property type="entry name" value="ABC transporter type 1, transmembrane domain"/>
    <property type="match status" value="1"/>
</dbReference>
<keyword evidence="3" id="KW-0547">Nucleotide-binding</keyword>
<keyword evidence="6 7" id="KW-0472">Membrane</keyword>
<dbReference type="SUPFAM" id="SSF52540">
    <property type="entry name" value="P-loop containing nucleoside triphosphate hydrolases"/>
    <property type="match status" value="1"/>
</dbReference>
<dbReference type="SMART" id="SM00382">
    <property type="entry name" value="AAA"/>
    <property type="match status" value="1"/>
</dbReference>
<evidence type="ECO:0000256" key="7">
    <source>
        <dbReference type="SAM" id="Phobius"/>
    </source>
</evidence>
<dbReference type="Proteomes" id="UP001231924">
    <property type="component" value="Unassembled WGS sequence"/>
</dbReference>
<name>A0ABT7M559_9PSEU</name>
<protein>
    <submittedName>
        <fullName evidence="10">ABC transporter ATP-binding protein</fullName>
    </submittedName>
</protein>
<dbReference type="Gene3D" id="3.40.50.300">
    <property type="entry name" value="P-loop containing nucleotide triphosphate hydrolases"/>
    <property type="match status" value="1"/>
</dbReference>
<evidence type="ECO:0000259" key="8">
    <source>
        <dbReference type="PROSITE" id="PS50893"/>
    </source>
</evidence>
<keyword evidence="2 7" id="KW-0812">Transmembrane</keyword>
<feature type="transmembrane region" description="Helical" evidence="7">
    <location>
        <begin position="36"/>
        <end position="54"/>
    </location>
</feature>
<dbReference type="RefSeq" id="WP_286051886.1">
    <property type="nucleotide sequence ID" value="NZ_JASVWF010000001.1"/>
</dbReference>
<dbReference type="InterPro" id="IPR003439">
    <property type="entry name" value="ABC_transporter-like_ATP-bd"/>
</dbReference>
<feature type="transmembrane region" description="Helical" evidence="7">
    <location>
        <begin position="263"/>
        <end position="281"/>
    </location>
</feature>
<dbReference type="GO" id="GO:0005524">
    <property type="term" value="F:ATP binding"/>
    <property type="evidence" value="ECO:0007669"/>
    <property type="project" value="UniProtKB-KW"/>
</dbReference>
<proteinExistence type="predicted"/>
<evidence type="ECO:0000259" key="9">
    <source>
        <dbReference type="PROSITE" id="PS50929"/>
    </source>
</evidence>
<feature type="domain" description="ABC transmembrane type-1" evidence="9">
    <location>
        <begin position="39"/>
        <end position="323"/>
    </location>
</feature>
<dbReference type="InterPro" id="IPR039421">
    <property type="entry name" value="Type_1_exporter"/>
</dbReference>
<reference evidence="10 11" key="1">
    <citation type="submission" date="2023-06" db="EMBL/GenBank/DDBJ databases">
        <title>Actinomycetospora Odt1-22.</title>
        <authorList>
            <person name="Supong K."/>
        </authorList>
    </citation>
    <scope>NUCLEOTIDE SEQUENCE [LARGE SCALE GENOMIC DNA]</scope>
    <source>
        <strain evidence="10 11">Odt1-22</strain>
    </source>
</reference>
<accession>A0ABT7M559</accession>
<organism evidence="10 11">
    <name type="scientific">Actinomycetospora termitidis</name>
    <dbReference type="NCBI Taxonomy" id="3053470"/>
    <lineage>
        <taxon>Bacteria</taxon>
        <taxon>Bacillati</taxon>
        <taxon>Actinomycetota</taxon>
        <taxon>Actinomycetes</taxon>
        <taxon>Pseudonocardiales</taxon>
        <taxon>Pseudonocardiaceae</taxon>
        <taxon>Actinomycetospora</taxon>
    </lineage>
</organism>
<comment type="subcellular location">
    <subcellularLocation>
        <location evidence="1">Cell membrane</location>
        <topology evidence="1">Multi-pass membrane protein</topology>
    </subcellularLocation>
</comment>
<evidence type="ECO:0000313" key="11">
    <source>
        <dbReference type="Proteomes" id="UP001231924"/>
    </source>
</evidence>
<dbReference type="InterPro" id="IPR003593">
    <property type="entry name" value="AAA+_ATPase"/>
</dbReference>
<dbReference type="Pfam" id="PF00005">
    <property type="entry name" value="ABC_tran"/>
    <property type="match status" value="1"/>
</dbReference>
<evidence type="ECO:0000256" key="5">
    <source>
        <dbReference type="ARBA" id="ARBA00022989"/>
    </source>
</evidence>
<dbReference type="PANTHER" id="PTHR43394">
    <property type="entry name" value="ATP-DEPENDENT PERMEASE MDL1, MITOCHONDRIAL"/>
    <property type="match status" value="1"/>
</dbReference>
<dbReference type="InterPro" id="IPR036640">
    <property type="entry name" value="ABC1_TM_sf"/>
</dbReference>
<comment type="caution">
    <text evidence="10">The sequence shown here is derived from an EMBL/GenBank/DDBJ whole genome shotgun (WGS) entry which is preliminary data.</text>
</comment>
<evidence type="ECO:0000256" key="4">
    <source>
        <dbReference type="ARBA" id="ARBA00022840"/>
    </source>
</evidence>
<dbReference type="Pfam" id="PF00664">
    <property type="entry name" value="ABC_membrane"/>
    <property type="match status" value="1"/>
</dbReference>
<dbReference type="InterPro" id="IPR017871">
    <property type="entry name" value="ABC_transporter-like_CS"/>
</dbReference>
<feature type="transmembrane region" description="Helical" evidence="7">
    <location>
        <begin position="74"/>
        <end position="99"/>
    </location>
</feature>
<dbReference type="PANTHER" id="PTHR43394:SF1">
    <property type="entry name" value="ATP-BINDING CASSETTE SUB-FAMILY B MEMBER 10, MITOCHONDRIAL"/>
    <property type="match status" value="1"/>
</dbReference>
<dbReference type="SUPFAM" id="SSF90123">
    <property type="entry name" value="ABC transporter transmembrane region"/>
    <property type="match status" value="1"/>
</dbReference>
<keyword evidence="5 7" id="KW-1133">Transmembrane helix</keyword>
<evidence type="ECO:0000313" key="10">
    <source>
        <dbReference type="EMBL" id="MDL5155780.1"/>
    </source>
</evidence>
<evidence type="ECO:0000256" key="2">
    <source>
        <dbReference type="ARBA" id="ARBA00022692"/>
    </source>
</evidence>
<feature type="domain" description="ABC transporter" evidence="8">
    <location>
        <begin position="357"/>
        <end position="592"/>
    </location>
</feature>
<dbReference type="PROSITE" id="PS50929">
    <property type="entry name" value="ABC_TM1F"/>
    <property type="match status" value="1"/>
</dbReference>
<feature type="transmembrane region" description="Helical" evidence="7">
    <location>
        <begin position="148"/>
        <end position="168"/>
    </location>
</feature>
<evidence type="ECO:0000256" key="1">
    <source>
        <dbReference type="ARBA" id="ARBA00004651"/>
    </source>
</evidence>